<gene>
    <name evidence="1" type="ORF">N7G274_008884</name>
</gene>
<accession>A0ABR3ZZJ9</accession>
<proteinExistence type="predicted"/>
<evidence type="ECO:0000313" key="2">
    <source>
        <dbReference type="Proteomes" id="UP001590950"/>
    </source>
</evidence>
<keyword evidence="2" id="KW-1185">Reference proteome</keyword>
<dbReference type="EMBL" id="JBEFKJ010000033">
    <property type="protein sequence ID" value="KAL2038235.1"/>
    <property type="molecule type" value="Genomic_DNA"/>
</dbReference>
<evidence type="ECO:0000313" key="1">
    <source>
        <dbReference type="EMBL" id="KAL2038235.1"/>
    </source>
</evidence>
<reference evidence="1 2" key="1">
    <citation type="submission" date="2024-09" db="EMBL/GenBank/DDBJ databases">
        <title>Rethinking Asexuality: The Enigmatic Case of Functional Sexual Genes in Lepraria (Stereocaulaceae).</title>
        <authorList>
            <person name="Doellman M."/>
            <person name="Sun Y."/>
            <person name="Barcenas-Pena A."/>
            <person name="Lumbsch H.T."/>
            <person name="Grewe F."/>
        </authorList>
    </citation>
    <scope>NUCLEOTIDE SEQUENCE [LARGE SCALE GENOMIC DNA]</scope>
    <source>
        <strain evidence="1 2">Mercado 3170</strain>
    </source>
</reference>
<organism evidence="1 2">
    <name type="scientific">Stereocaulon virgatum</name>
    <dbReference type="NCBI Taxonomy" id="373712"/>
    <lineage>
        <taxon>Eukaryota</taxon>
        <taxon>Fungi</taxon>
        <taxon>Dikarya</taxon>
        <taxon>Ascomycota</taxon>
        <taxon>Pezizomycotina</taxon>
        <taxon>Lecanoromycetes</taxon>
        <taxon>OSLEUM clade</taxon>
        <taxon>Lecanoromycetidae</taxon>
        <taxon>Lecanorales</taxon>
        <taxon>Lecanorineae</taxon>
        <taxon>Stereocaulaceae</taxon>
        <taxon>Stereocaulon</taxon>
    </lineage>
</organism>
<sequence>MFCLQSSSLCLAIVRICSPSHTTCIFLLRLRRLKPKHDTSMPPQQGKKDSLLFKFDNGHVNQVGLDNDSDANSEGTLLGDEFEEQFVRPTPEADLRPKRRIVTTQGNVMEIASFTSNNQTLRPGKTVELRDGDFLRITAISQHLLTEEIMLKWFCFRRNVALGGLLEYKRNEVTMQLKYDKDVPEIFLRKVSKSLSSRRLRCASLSRRVDHAQL</sequence>
<protein>
    <submittedName>
        <fullName evidence="1">Uncharacterized protein</fullName>
    </submittedName>
</protein>
<dbReference type="Proteomes" id="UP001590950">
    <property type="component" value="Unassembled WGS sequence"/>
</dbReference>
<name>A0ABR3ZZJ9_9LECA</name>
<comment type="caution">
    <text evidence="1">The sequence shown here is derived from an EMBL/GenBank/DDBJ whole genome shotgun (WGS) entry which is preliminary data.</text>
</comment>